<feature type="transmembrane region" description="Helical" evidence="1">
    <location>
        <begin position="191"/>
        <end position="214"/>
    </location>
</feature>
<feature type="non-terminal residue" evidence="3">
    <location>
        <position position="286"/>
    </location>
</feature>
<keyword evidence="1" id="KW-1133">Transmembrane helix</keyword>
<dbReference type="Pfam" id="PF02714">
    <property type="entry name" value="RSN1_7TM"/>
    <property type="match status" value="1"/>
</dbReference>
<keyword evidence="1" id="KW-0472">Membrane</keyword>
<evidence type="ECO:0000313" key="4">
    <source>
        <dbReference type="Proteomes" id="UP000288168"/>
    </source>
</evidence>
<name>A0A428NJE0_9HYPO</name>
<gene>
    <name evidence="3" type="ORF">CEP54_015979</name>
</gene>
<dbReference type="GO" id="GO:0005227">
    <property type="term" value="F:calcium-activated cation channel activity"/>
    <property type="evidence" value="ECO:0007669"/>
    <property type="project" value="InterPro"/>
</dbReference>
<feature type="transmembrane region" description="Helical" evidence="1">
    <location>
        <begin position="137"/>
        <end position="156"/>
    </location>
</feature>
<dbReference type="InterPro" id="IPR003864">
    <property type="entry name" value="CSC1/OSCA1-like_7TM"/>
</dbReference>
<comment type="caution">
    <text evidence="3">The sequence shown here is derived from an EMBL/GenBank/DDBJ whole genome shotgun (WGS) entry which is preliminary data.</text>
</comment>
<dbReference type="OrthoDB" id="5063597at2759"/>
<accession>A0A428NJE0</accession>
<dbReference type="PANTHER" id="PTHR13018">
    <property type="entry name" value="PROBABLE MEMBRANE PROTEIN DUF221-RELATED"/>
    <property type="match status" value="1"/>
</dbReference>
<dbReference type="InterPro" id="IPR045122">
    <property type="entry name" value="Csc1-like"/>
</dbReference>
<evidence type="ECO:0000259" key="2">
    <source>
        <dbReference type="Pfam" id="PF02714"/>
    </source>
</evidence>
<dbReference type="EMBL" id="NKCI01000458">
    <property type="protein sequence ID" value="RSL40907.1"/>
    <property type="molecule type" value="Genomic_DNA"/>
</dbReference>
<dbReference type="PANTHER" id="PTHR13018:SF20">
    <property type="entry name" value="SPORULATION-SPECIFIC PROTEIN 75"/>
    <property type="match status" value="1"/>
</dbReference>
<protein>
    <recommendedName>
        <fullName evidence="2">CSC1/OSCA1-like 7TM region domain-containing protein</fullName>
    </recommendedName>
</protein>
<dbReference type="AlphaFoldDB" id="A0A428NJE0"/>
<sequence length="286" mass="31797">MACQSEILSLPEQMTPRIIGFCPKGVIWANLSISYRAGWFRSVTAYGLLLVMVALWSIPVAWAGALSQVGQLIEGSRWQLLLGNIQMLRTAVQAITGLLSTVLLGVFLYLLPPFLEILAEFKGVKTHALKDEFVQKFYFAFLYIQIFLVVSIASFFTASIDELAANVGDLQRPRDVLDILSRNLAKSANYFFSYVILQALSASSATLLQIGTIITRYVLGPALDSTPRAKWIRRNSPISAKWSSLFPIYTNFGCIALTYCVISPLISAFAILTFALSWVAQRYMIL</sequence>
<reference evidence="3 4" key="1">
    <citation type="submission" date="2017-06" db="EMBL/GenBank/DDBJ databases">
        <title>Comparative genomic analysis of Ambrosia Fusariam Clade fungi.</title>
        <authorList>
            <person name="Stajich J.E."/>
            <person name="Carrillo J."/>
            <person name="Kijimoto T."/>
            <person name="Eskalen A."/>
            <person name="O'Donnell K."/>
            <person name="Kasson M."/>
        </authorList>
    </citation>
    <scope>NUCLEOTIDE SEQUENCE [LARGE SCALE GENOMIC DNA]</scope>
    <source>
        <strain evidence="3 4">NRRL62584</strain>
    </source>
</reference>
<feature type="transmembrane region" description="Helical" evidence="1">
    <location>
        <begin position="87"/>
        <end position="111"/>
    </location>
</feature>
<proteinExistence type="predicted"/>
<feature type="transmembrane region" description="Helical" evidence="1">
    <location>
        <begin position="45"/>
        <end position="66"/>
    </location>
</feature>
<evidence type="ECO:0000256" key="1">
    <source>
        <dbReference type="SAM" id="Phobius"/>
    </source>
</evidence>
<organism evidence="3 4">
    <name type="scientific">Fusarium duplospermum</name>
    <dbReference type="NCBI Taxonomy" id="1325734"/>
    <lineage>
        <taxon>Eukaryota</taxon>
        <taxon>Fungi</taxon>
        <taxon>Dikarya</taxon>
        <taxon>Ascomycota</taxon>
        <taxon>Pezizomycotina</taxon>
        <taxon>Sordariomycetes</taxon>
        <taxon>Hypocreomycetidae</taxon>
        <taxon>Hypocreales</taxon>
        <taxon>Nectriaceae</taxon>
        <taxon>Fusarium</taxon>
        <taxon>Fusarium solani species complex</taxon>
    </lineage>
</organism>
<feature type="transmembrane region" description="Helical" evidence="1">
    <location>
        <begin position="256"/>
        <end position="280"/>
    </location>
</feature>
<feature type="domain" description="CSC1/OSCA1-like 7TM region" evidence="2">
    <location>
        <begin position="42"/>
        <end position="286"/>
    </location>
</feature>
<keyword evidence="4" id="KW-1185">Reference proteome</keyword>
<dbReference type="Proteomes" id="UP000288168">
    <property type="component" value="Unassembled WGS sequence"/>
</dbReference>
<evidence type="ECO:0000313" key="3">
    <source>
        <dbReference type="EMBL" id="RSL40907.1"/>
    </source>
</evidence>
<dbReference type="GO" id="GO:0005886">
    <property type="term" value="C:plasma membrane"/>
    <property type="evidence" value="ECO:0007669"/>
    <property type="project" value="TreeGrafter"/>
</dbReference>
<keyword evidence="1" id="KW-0812">Transmembrane</keyword>